<comment type="caution">
    <text evidence="2">The sequence shown here is derived from an EMBL/GenBank/DDBJ whole genome shotgun (WGS) entry which is preliminary data.</text>
</comment>
<organism evidence="2 3">
    <name type="scientific">Ziziphus jujuba var. spinosa</name>
    <dbReference type="NCBI Taxonomy" id="714518"/>
    <lineage>
        <taxon>Eukaryota</taxon>
        <taxon>Viridiplantae</taxon>
        <taxon>Streptophyta</taxon>
        <taxon>Embryophyta</taxon>
        <taxon>Tracheophyta</taxon>
        <taxon>Spermatophyta</taxon>
        <taxon>Magnoliopsida</taxon>
        <taxon>eudicotyledons</taxon>
        <taxon>Gunneridae</taxon>
        <taxon>Pentapetalae</taxon>
        <taxon>rosids</taxon>
        <taxon>fabids</taxon>
        <taxon>Rosales</taxon>
        <taxon>Rhamnaceae</taxon>
        <taxon>Paliureae</taxon>
        <taxon>Ziziphus</taxon>
    </lineage>
</organism>
<dbReference type="NCBIfam" id="TIGR01640">
    <property type="entry name" value="F_box_assoc_1"/>
    <property type="match status" value="1"/>
</dbReference>
<proteinExistence type="predicted"/>
<evidence type="ECO:0000259" key="1">
    <source>
        <dbReference type="Pfam" id="PF08268"/>
    </source>
</evidence>
<evidence type="ECO:0000313" key="2">
    <source>
        <dbReference type="EMBL" id="KAH7514496.1"/>
    </source>
</evidence>
<accession>A0A978UI65</accession>
<evidence type="ECO:0000313" key="3">
    <source>
        <dbReference type="Proteomes" id="UP000813462"/>
    </source>
</evidence>
<dbReference type="InterPro" id="IPR013187">
    <property type="entry name" value="F-box-assoc_dom_typ3"/>
</dbReference>
<dbReference type="Pfam" id="PF08268">
    <property type="entry name" value="FBA_3"/>
    <property type="match status" value="1"/>
</dbReference>
<dbReference type="InterPro" id="IPR055290">
    <property type="entry name" value="At3g26010-like"/>
</dbReference>
<reference evidence="2" key="1">
    <citation type="journal article" date="2021" name="Front. Plant Sci.">
        <title>Chromosome-Scale Genome Assembly for Chinese Sour Jujube and Insights Into Its Genome Evolution and Domestication Signature.</title>
        <authorList>
            <person name="Shen L.-Y."/>
            <person name="Luo H."/>
            <person name="Wang X.-L."/>
            <person name="Wang X.-M."/>
            <person name="Qiu X.-J."/>
            <person name="Liu H."/>
            <person name="Zhou S.-S."/>
            <person name="Jia K.-H."/>
            <person name="Nie S."/>
            <person name="Bao Y.-T."/>
            <person name="Zhang R.-G."/>
            <person name="Yun Q.-Z."/>
            <person name="Chai Y.-H."/>
            <person name="Lu J.-Y."/>
            <person name="Li Y."/>
            <person name="Zhao S.-W."/>
            <person name="Mao J.-F."/>
            <person name="Jia S.-G."/>
            <person name="Mao Y.-M."/>
        </authorList>
    </citation>
    <scope>NUCLEOTIDE SEQUENCE</scope>
    <source>
        <strain evidence="2">AT0</strain>
        <tissue evidence="2">Leaf</tissue>
    </source>
</reference>
<gene>
    <name evidence="2" type="ORF">FEM48_Zijuj11G0095600</name>
</gene>
<dbReference type="InterPro" id="IPR017451">
    <property type="entry name" value="F-box-assoc_interact_dom"/>
</dbReference>
<dbReference type="PANTHER" id="PTHR35546:SF16">
    <property type="entry name" value="F-BOX ASSOCIATED UBIQUITINATION EFFECTOR FAMILY PROTEIN-RELATED"/>
    <property type="match status" value="1"/>
</dbReference>
<dbReference type="Proteomes" id="UP000813462">
    <property type="component" value="Unassembled WGS sequence"/>
</dbReference>
<protein>
    <recommendedName>
        <fullName evidence="1">F-box associated beta-propeller type 3 domain-containing protein</fullName>
    </recommendedName>
</protein>
<dbReference type="AlphaFoldDB" id="A0A978UI65"/>
<feature type="domain" description="F-box associated beta-propeller type 3" evidence="1">
    <location>
        <begin position="147"/>
        <end position="342"/>
    </location>
</feature>
<sequence length="415" mass="47727">MRAGLSTIRQILTGGDQCTEPSPNPAVKATIEQSLNSFAAASTVATAVANSSTIGLGFRATAVGVPSRNLYLNPRLVSKQWNQTTYTSNFLDQFLKRTNTVSGFFIQGIKNNNYTSDFVPVDKPCLKETNLSLNFLPYPVKILAADNKQGILLCENRTRNHKIPRYCICKPATKQWRTMPNPKTRYYTRATAIMVLGSEPLRFKIVRFSERKSAHIMYKCEIYYNVRCEIFDSETWAWKEENDIRLPYGVYFSNSNHPSVASACGKLYWLLSGNQIFVFDLNNESWKIFSLPKSLCEKDIHHQLVEYEGRLGLVSMGKDEDCLELWVMKEFGKIKVWGKRLEISMEDIREREYHTCPTAFCNADVAIFKGFSRMMFYNFQNHKNSKDVPLELPFLYARDVFSLQSDFEDANFCWN</sequence>
<name>A0A978UI65_ZIZJJ</name>
<dbReference type="EMBL" id="JAEACU010000011">
    <property type="protein sequence ID" value="KAH7514496.1"/>
    <property type="molecule type" value="Genomic_DNA"/>
</dbReference>
<dbReference type="PANTHER" id="PTHR35546">
    <property type="entry name" value="F-BOX PROTEIN INTERACTION DOMAIN PROTEIN-RELATED"/>
    <property type="match status" value="1"/>
</dbReference>